<dbReference type="GO" id="GO:0046872">
    <property type="term" value="F:metal ion binding"/>
    <property type="evidence" value="ECO:0007669"/>
    <property type="project" value="UniProtKB-KW"/>
</dbReference>
<reference evidence="7 8" key="1">
    <citation type="submission" date="2016-10" db="EMBL/GenBank/DDBJ databases">
        <authorList>
            <person name="de Groot N.N."/>
        </authorList>
    </citation>
    <scope>NUCLEOTIDE SEQUENCE [LARGE SCALE GENOMIC DNA]</scope>
    <source>
        <strain evidence="7 8">DSM 21632</strain>
    </source>
</reference>
<dbReference type="EMBL" id="FNDK01000012">
    <property type="protein sequence ID" value="SDH82630.1"/>
    <property type="molecule type" value="Genomic_DNA"/>
</dbReference>
<comment type="subcellular location">
    <subcellularLocation>
        <location evidence="1">Cell envelope</location>
    </subcellularLocation>
</comment>
<dbReference type="GO" id="GO:0030001">
    <property type="term" value="P:metal ion transport"/>
    <property type="evidence" value="ECO:0007669"/>
    <property type="project" value="InterPro"/>
</dbReference>
<dbReference type="Proteomes" id="UP000199163">
    <property type="component" value="Unassembled WGS sequence"/>
</dbReference>
<dbReference type="PANTHER" id="PTHR42953">
    <property type="entry name" value="HIGH-AFFINITY ZINC UPTAKE SYSTEM PROTEIN ZNUA-RELATED"/>
    <property type="match status" value="1"/>
</dbReference>
<dbReference type="InterPro" id="IPR006127">
    <property type="entry name" value="ZnuA-like"/>
</dbReference>
<evidence type="ECO:0000256" key="1">
    <source>
        <dbReference type="ARBA" id="ARBA00004196"/>
    </source>
</evidence>
<dbReference type="STRING" id="568899.SAMN05192534_11277"/>
<dbReference type="OrthoDB" id="9793396at2"/>
<evidence type="ECO:0000256" key="3">
    <source>
        <dbReference type="ARBA" id="ARBA00022723"/>
    </source>
</evidence>
<dbReference type="InterPro" id="IPR006128">
    <property type="entry name" value="Lipoprotein_PsaA-like"/>
</dbReference>
<gene>
    <name evidence="7" type="ORF">SAMN05192534_11277</name>
</gene>
<dbReference type="GO" id="GO:0007155">
    <property type="term" value="P:cell adhesion"/>
    <property type="evidence" value="ECO:0007669"/>
    <property type="project" value="InterPro"/>
</dbReference>
<keyword evidence="4 6" id="KW-0732">Signal</keyword>
<dbReference type="Gene3D" id="3.40.50.1980">
    <property type="entry name" value="Nitrogenase molybdenum iron protein domain"/>
    <property type="match status" value="2"/>
</dbReference>
<evidence type="ECO:0000256" key="6">
    <source>
        <dbReference type="SAM" id="SignalP"/>
    </source>
</evidence>
<protein>
    <submittedName>
        <fullName evidence="7">Manganese/zinc/iron transport system substrate-binding protein</fullName>
    </submittedName>
</protein>
<dbReference type="AlphaFoldDB" id="A0A1G8FKG2"/>
<dbReference type="Pfam" id="PF01297">
    <property type="entry name" value="ZnuA"/>
    <property type="match status" value="1"/>
</dbReference>
<keyword evidence="8" id="KW-1185">Reference proteome</keyword>
<accession>A0A1G8FKG2</accession>
<evidence type="ECO:0000313" key="8">
    <source>
        <dbReference type="Proteomes" id="UP000199163"/>
    </source>
</evidence>
<keyword evidence="2 5" id="KW-0813">Transport</keyword>
<dbReference type="PRINTS" id="PR00690">
    <property type="entry name" value="ADHESNFAMILY"/>
</dbReference>
<evidence type="ECO:0000256" key="2">
    <source>
        <dbReference type="ARBA" id="ARBA00022448"/>
    </source>
</evidence>
<dbReference type="PRINTS" id="PR00691">
    <property type="entry name" value="ADHESINB"/>
</dbReference>
<dbReference type="RefSeq" id="WP_091273796.1">
    <property type="nucleotide sequence ID" value="NZ_FNDK01000012.1"/>
</dbReference>
<dbReference type="InterPro" id="IPR050492">
    <property type="entry name" value="Bact_metal-bind_prot9"/>
</dbReference>
<dbReference type="PANTHER" id="PTHR42953:SF1">
    <property type="entry name" value="METAL-BINDING PROTEIN HI_0362-RELATED"/>
    <property type="match status" value="1"/>
</dbReference>
<evidence type="ECO:0000313" key="7">
    <source>
        <dbReference type="EMBL" id="SDH82630.1"/>
    </source>
</evidence>
<organism evidence="7 8">
    <name type="scientific">Alteribacillus persepolensis</name>
    <dbReference type="NCBI Taxonomy" id="568899"/>
    <lineage>
        <taxon>Bacteria</taxon>
        <taxon>Bacillati</taxon>
        <taxon>Bacillota</taxon>
        <taxon>Bacilli</taxon>
        <taxon>Bacillales</taxon>
        <taxon>Bacillaceae</taxon>
        <taxon>Alteribacillus</taxon>
    </lineage>
</organism>
<keyword evidence="3" id="KW-0479">Metal-binding</keyword>
<dbReference type="PROSITE" id="PS51257">
    <property type="entry name" value="PROKAR_LIPOPROTEIN"/>
    <property type="match status" value="1"/>
</dbReference>
<dbReference type="GO" id="GO:0030313">
    <property type="term" value="C:cell envelope"/>
    <property type="evidence" value="ECO:0007669"/>
    <property type="project" value="UniProtKB-SubCell"/>
</dbReference>
<feature type="chain" id="PRO_5011580476" evidence="6">
    <location>
        <begin position="24"/>
        <end position="307"/>
    </location>
</feature>
<comment type="similarity">
    <text evidence="5">Belongs to the bacterial solute-binding protein 9 family.</text>
</comment>
<name>A0A1G8FKG2_9BACI</name>
<evidence type="ECO:0000256" key="5">
    <source>
        <dbReference type="RuleBase" id="RU003512"/>
    </source>
</evidence>
<dbReference type="InterPro" id="IPR006129">
    <property type="entry name" value="AdhesinB"/>
</dbReference>
<sequence>MRRCFFFAAWTMLSLLLACGQEAAQTDTTDDTIHIVATTSQIGDIAKNVGGEHAEVNTLMGPGVDPHLYQATQQDMNTLSEADIIFYNGHHLEGNLQEIFHEMSNTTPVYAVAENTPRDLLLSEENSDAVDPHLWFDPNRWKYAVEAVQDGLVALDANNKDAYAENTQEYIEMLEELDTYAKEQLAAVSPESRVLVTAHDAFGYFGDAYDFDVEGLQGLSTDAEYSVRDVNHLVRLLTNRNIKAVFVESSVSERAVNAVIEGARKEGHEVEIGGELYSDAMGEEGTDEGTYEGMFISNIDTIVSSLQ</sequence>
<dbReference type="SUPFAM" id="SSF53807">
    <property type="entry name" value="Helical backbone' metal receptor"/>
    <property type="match status" value="1"/>
</dbReference>
<proteinExistence type="inferred from homology"/>
<evidence type="ECO:0000256" key="4">
    <source>
        <dbReference type="ARBA" id="ARBA00022729"/>
    </source>
</evidence>
<feature type="signal peptide" evidence="6">
    <location>
        <begin position="1"/>
        <end position="23"/>
    </location>
</feature>